<name>A0ABR3GU96_9PEZI</name>
<evidence type="ECO:0000313" key="3">
    <source>
        <dbReference type="Proteomes" id="UP001447188"/>
    </source>
</evidence>
<evidence type="ECO:0000256" key="1">
    <source>
        <dbReference type="SAM" id="Phobius"/>
    </source>
</evidence>
<keyword evidence="1" id="KW-1133">Transmembrane helix</keyword>
<keyword evidence="1" id="KW-0472">Membrane</keyword>
<dbReference type="Pfam" id="PF08570">
    <property type="entry name" value="DUF1761"/>
    <property type="match status" value="1"/>
</dbReference>
<sequence>MASPYYLPPVKPSAIALGTIFTHASNLAVMAPLFGEAYNNAMKADTKEEFVNSKEAAKTATLWGSNFLGSGVQSYAVAALLTQTGVMSYKGAAYVGALIFAATSVPTVVSQLFQERRPAEYIAIRGAAGIVETVGLSLFLTWWGIRPAHDLIR</sequence>
<comment type="caution">
    <text evidence="2">The sequence shown here is derived from an EMBL/GenBank/DDBJ whole genome shotgun (WGS) entry which is preliminary data.</text>
</comment>
<feature type="transmembrane region" description="Helical" evidence="1">
    <location>
        <begin position="91"/>
        <end position="110"/>
    </location>
</feature>
<dbReference type="PANTHER" id="PTHR40638">
    <property type="entry name" value="UPF0591 MEMBRANE PROTEIN C15E1.02C"/>
    <property type="match status" value="1"/>
</dbReference>
<proteinExistence type="predicted"/>
<accession>A0ABR3GU96</accession>
<protein>
    <recommendedName>
        <fullName evidence="4">DUF1761-domain-containing protein</fullName>
    </recommendedName>
</protein>
<evidence type="ECO:0000313" key="2">
    <source>
        <dbReference type="EMBL" id="KAL0639161.1"/>
    </source>
</evidence>
<gene>
    <name evidence="2" type="ORF">Q9L58_001847</name>
</gene>
<evidence type="ECO:0008006" key="4">
    <source>
        <dbReference type="Google" id="ProtNLM"/>
    </source>
</evidence>
<dbReference type="Proteomes" id="UP001447188">
    <property type="component" value="Unassembled WGS sequence"/>
</dbReference>
<keyword evidence="3" id="KW-1185">Reference proteome</keyword>
<reference evidence="2 3" key="1">
    <citation type="submission" date="2024-02" db="EMBL/GenBank/DDBJ databases">
        <title>Discinaceae phylogenomics.</title>
        <authorList>
            <person name="Dirks A.C."/>
            <person name="James T.Y."/>
        </authorList>
    </citation>
    <scope>NUCLEOTIDE SEQUENCE [LARGE SCALE GENOMIC DNA]</scope>
    <source>
        <strain evidence="2 3">ACD0624</strain>
    </source>
</reference>
<dbReference type="PANTHER" id="PTHR40638:SF1">
    <property type="entry name" value="UPF0591 MEMBRANE PROTEIN C15E1.02C"/>
    <property type="match status" value="1"/>
</dbReference>
<dbReference type="InterPro" id="IPR013879">
    <property type="entry name" value="DUF1761"/>
</dbReference>
<keyword evidence="1" id="KW-0812">Transmembrane</keyword>
<feature type="transmembrane region" description="Helical" evidence="1">
    <location>
        <begin position="122"/>
        <end position="145"/>
    </location>
</feature>
<dbReference type="EMBL" id="JBBBZM010000014">
    <property type="protein sequence ID" value="KAL0639161.1"/>
    <property type="molecule type" value="Genomic_DNA"/>
</dbReference>
<organism evidence="2 3">
    <name type="scientific">Discina gigas</name>
    <dbReference type="NCBI Taxonomy" id="1032678"/>
    <lineage>
        <taxon>Eukaryota</taxon>
        <taxon>Fungi</taxon>
        <taxon>Dikarya</taxon>
        <taxon>Ascomycota</taxon>
        <taxon>Pezizomycotina</taxon>
        <taxon>Pezizomycetes</taxon>
        <taxon>Pezizales</taxon>
        <taxon>Discinaceae</taxon>
        <taxon>Discina</taxon>
    </lineage>
</organism>